<dbReference type="InterPro" id="IPR053163">
    <property type="entry name" value="HTH-type_regulator_Rgg"/>
</dbReference>
<dbReference type="RefSeq" id="WP_092480491.1">
    <property type="nucleotide sequence ID" value="NZ_FOXW01000005.1"/>
</dbReference>
<evidence type="ECO:0000313" key="2">
    <source>
        <dbReference type="EMBL" id="SFQ32363.1"/>
    </source>
</evidence>
<dbReference type="InterPro" id="IPR001387">
    <property type="entry name" value="Cro/C1-type_HTH"/>
</dbReference>
<evidence type="ECO:0000313" key="3">
    <source>
        <dbReference type="Proteomes" id="UP000199136"/>
    </source>
</evidence>
<dbReference type="Gene3D" id="1.10.260.40">
    <property type="entry name" value="lambda repressor-like DNA-binding domains"/>
    <property type="match status" value="1"/>
</dbReference>
<dbReference type="SUPFAM" id="SSF47413">
    <property type="entry name" value="lambda repressor-like DNA-binding domains"/>
    <property type="match status" value="1"/>
</dbReference>
<gene>
    <name evidence="2" type="ORF">SAMN04488506_1446</name>
</gene>
<dbReference type="PANTHER" id="PTHR37038:SF12">
    <property type="entry name" value="TRANSCRIPTIONAL REGULATOR"/>
    <property type="match status" value="1"/>
</dbReference>
<dbReference type="Proteomes" id="UP000199136">
    <property type="component" value="Unassembled WGS sequence"/>
</dbReference>
<dbReference type="EMBL" id="FOXW01000005">
    <property type="protein sequence ID" value="SFQ32363.1"/>
    <property type="molecule type" value="Genomic_DNA"/>
</dbReference>
<dbReference type="InterPro" id="IPR010057">
    <property type="entry name" value="Transcription_activator_Rgg_C"/>
</dbReference>
<sequence length="298" mass="34737">MEQKYGYVLRRLREEKGYSLRQVSNGILSTSFLSKFERGESNISLSHFIKIIERMNISLDEFIFAANEYKPSELDRLMADIATAYQRNNTSKLTLIKNKEYEKWEEYGLNAYLCNSIMAEAKLLDLQKKEIEKKKREYLANYLFNIELWGNYELVIYANSLTIFPPSTVIALSKEVVKKTSMYKLVHKNFLQTLAILINTTIVCLENNLLNDALYFILTLENMHMAENLFYERTLLLFLKGIYEIKKGNIPEGESLCRKAIDTMYTIGSEDLAISHEEYVNEMIQLKKEESVIIDSTI</sequence>
<accession>A0A1I5XK46</accession>
<name>A0A1I5XK46_9LACT</name>
<dbReference type="AlphaFoldDB" id="A0A1I5XK46"/>
<protein>
    <submittedName>
        <fullName evidence="2">Transcriptional activator, Rgg/GadR/MutR family, C-terminal domain-containing protein</fullName>
    </submittedName>
</protein>
<dbReference type="CDD" id="cd00093">
    <property type="entry name" value="HTH_XRE"/>
    <property type="match status" value="1"/>
</dbReference>
<dbReference type="PROSITE" id="PS50943">
    <property type="entry name" value="HTH_CROC1"/>
    <property type="match status" value="1"/>
</dbReference>
<organism evidence="2 3">
    <name type="scientific">Desemzia incerta</name>
    <dbReference type="NCBI Taxonomy" id="82801"/>
    <lineage>
        <taxon>Bacteria</taxon>
        <taxon>Bacillati</taxon>
        <taxon>Bacillota</taxon>
        <taxon>Bacilli</taxon>
        <taxon>Lactobacillales</taxon>
        <taxon>Carnobacteriaceae</taxon>
        <taxon>Desemzia</taxon>
    </lineage>
</organism>
<reference evidence="2 3" key="1">
    <citation type="submission" date="2016-10" db="EMBL/GenBank/DDBJ databases">
        <authorList>
            <person name="de Groot N.N."/>
        </authorList>
    </citation>
    <scope>NUCLEOTIDE SEQUENCE [LARGE SCALE GENOMIC DNA]</scope>
    <source>
        <strain evidence="2 3">DSM 20581</strain>
    </source>
</reference>
<proteinExistence type="predicted"/>
<dbReference type="GO" id="GO:0003677">
    <property type="term" value="F:DNA binding"/>
    <property type="evidence" value="ECO:0007669"/>
    <property type="project" value="InterPro"/>
</dbReference>
<dbReference type="Pfam" id="PF01381">
    <property type="entry name" value="HTH_3"/>
    <property type="match status" value="1"/>
</dbReference>
<dbReference type="InterPro" id="IPR010982">
    <property type="entry name" value="Lambda_DNA-bd_dom_sf"/>
</dbReference>
<feature type="domain" description="HTH cro/C1-type" evidence="1">
    <location>
        <begin position="9"/>
        <end position="62"/>
    </location>
</feature>
<dbReference type="OrthoDB" id="34624at2"/>
<keyword evidence="3" id="KW-1185">Reference proteome</keyword>
<evidence type="ECO:0000259" key="1">
    <source>
        <dbReference type="PROSITE" id="PS50943"/>
    </source>
</evidence>
<dbReference type="SMART" id="SM00530">
    <property type="entry name" value="HTH_XRE"/>
    <property type="match status" value="1"/>
</dbReference>
<dbReference type="NCBIfam" id="TIGR01716">
    <property type="entry name" value="RGG_Cterm"/>
    <property type="match status" value="1"/>
</dbReference>
<dbReference type="Pfam" id="PF21259">
    <property type="entry name" value="Rgg_C"/>
    <property type="match status" value="1"/>
</dbReference>
<dbReference type="PANTHER" id="PTHR37038">
    <property type="entry name" value="TRANSCRIPTIONAL REGULATOR-RELATED"/>
    <property type="match status" value="1"/>
</dbReference>
<dbReference type="STRING" id="82801.SAMN04488506_1446"/>